<dbReference type="FunFam" id="3.40.50.720:FF:000031">
    <property type="entry name" value="Glutamyl-tRNA reductase"/>
    <property type="match status" value="1"/>
</dbReference>
<evidence type="ECO:0000256" key="9">
    <source>
        <dbReference type="HAMAP-Rule" id="MF_00087"/>
    </source>
</evidence>
<dbReference type="PANTHER" id="PTHR43013:SF1">
    <property type="entry name" value="GLUTAMYL-TRNA REDUCTASE"/>
    <property type="match status" value="1"/>
</dbReference>
<feature type="active site" description="Nucleophile" evidence="9 10">
    <location>
        <position position="52"/>
    </location>
</feature>
<dbReference type="EC" id="1.2.1.70" evidence="3 9"/>
<evidence type="ECO:0000259" key="16">
    <source>
        <dbReference type="Pfam" id="PF01488"/>
    </source>
</evidence>
<evidence type="ECO:0000256" key="10">
    <source>
        <dbReference type="PIRSR" id="PIRSR000445-1"/>
    </source>
</evidence>
<evidence type="ECO:0000256" key="2">
    <source>
        <dbReference type="ARBA" id="ARBA00005916"/>
    </source>
</evidence>
<dbReference type="InterPro" id="IPR018214">
    <property type="entry name" value="GluRdtase_CS"/>
</dbReference>
<evidence type="ECO:0000256" key="6">
    <source>
        <dbReference type="ARBA" id="ARBA00023244"/>
    </source>
</evidence>
<evidence type="ECO:0000259" key="17">
    <source>
        <dbReference type="Pfam" id="PF05201"/>
    </source>
</evidence>
<feature type="binding site" evidence="9 12">
    <location>
        <begin position="190"/>
        <end position="195"/>
    </location>
    <ligand>
        <name>NADP(+)</name>
        <dbReference type="ChEBI" id="CHEBI:58349"/>
    </ligand>
</feature>
<dbReference type="InterPro" id="IPR036343">
    <property type="entry name" value="GluRdtase_N_sf"/>
</dbReference>
<evidence type="ECO:0000256" key="13">
    <source>
        <dbReference type="PIRSR" id="PIRSR000445-4"/>
    </source>
</evidence>
<gene>
    <name evidence="9" type="primary">hemA</name>
    <name evidence="18" type="ORF">AVDCRST_MAG63-3886</name>
</gene>
<name>A0A6J4JQD2_9BACT</name>
<evidence type="ECO:0000256" key="3">
    <source>
        <dbReference type="ARBA" id="ARBA00012970"/>
    </source>
</evidence>
<dbReference type="SUPFAM" id="SSF69075">
    <property type="entry name" value="Glutamyl tRNA-reductase dimerization domain"/>
    <property type="match status" value="1"/>
</dbReference>
<evidence type="ECO:0000256" key="5">
    <source>
        <dbReference type="ARBA" id="ARBA00023002"/>
    </source>
</evidence>
<dbReference type="SUPFAM" id="SSF69742">
    <property type="entry name" value="Glutamyl tRNA-reductase catalytic, N-terminal domain"/>
    <property type="match status" value="1"/>
</dbReference>
<evidence type="ECO:0000259" key="15">
    <source>
        <dbReference type="Pfam" id="PF00745"/>
    </source>
</evidence>
<dbReference type="Pfam" id="PF01488">
    <property type="entry name" value="Shikimate_DH"/>
    <property type="match status" value="1"/>
</dbReference>
<dbReference type="InterPro" id="IPR000343">
    <property type="entry name" value="4pyrrol_synth_GluRdtase"/>
</dbReference>
<evidence type="ECO:0000256" key="14">
    <source>
        <dbReference type="RuleBase" id="RU000584"/>
    </source>
</evidence>
<dbReference type="PIRSF" id="PIRSF000445">
    <property type="entry name" value="4pyrrol_synth_GluRdtase"/>
    <property type="match status" value="1"/>
</dbReference>
<keyword evidence="6 9" id="KW-0627">Porphyrin biosynthesis</keyword>
<accession>A0A6J4JQD2</accession>
<dbReference type="GO" id="GO:0050661">
    <property type="term" value="F:NADP binding"/>
    <property type="evidence" value="ECO:0007669"/>
    <property type="project" value="InterPro"/>
</dbReference>
<proteinExistence type="inferred from homology"/>
<feature type="site" description="Important for activity" evidence="9 13">
    <location>
        <position position="100"/>
    </location>
</feature>
<feature type="binding site" evidence="9 11">
    <location>
        <position position="121"/>
    </location>
    <ligand>
        <name>substrate</name>
    </ligand>
</feature>
<evidence type="ECO:0000256" key="8">
    <source>
        <dbReference type="ARBA" id="ARBA00068659"/>
    </source>
</evidence>
<feature type="domain" description="Quinate/shikimate 5-dehydrogenase/glutamyl-tRNA reductase" evidence="16">
    <location>
        <begin position="172"/>
        <end position="307"/>
    </location>
</feature>
<feature type="binding site" evidence="9 11">
    <location>
        <begin position="115"/>
        <end position="117"/>
    </location>
    <ligand>
        <name>substrate</name>
    </ligand>
</feature>
<keyword evidence="4 9" id="KW-0521">NADP</keyword>
<feature type="domain" description="Tetrapyrrole biosynthesis glutamyl-tRNA reductase dimerisation" evidence="15">
    <location>
        <begin position="321"/>
        <end position="421"/>
    </location>
</feature>
<organism evidence="18">
    <name type="scientific">uncultured Armatimonadetes bacterium</name>
    <dbReference type="NCBI Taxonomy" id="157466"/>
    <lineage>
        <taxon>Bacteria</taxon>
        <taxon>Bacillati</taxon>
        <taxon>Armatimonadota</taxon>
        <taxon>environmental samples</taxon>
    </lineage>
</organism>
<dbReference type="HAMAP" id="MF_00087">
    <property type="entry name" value="Glu_tRNA_reductase"/>
    <property type="match status" value="1"/>
</dbReference>
<feature type="binding site" evidence="9 11">
    <location>
        <begin position="51"/>
        <end position="54"/>
    </location>
    <ligand>
        <name>substrate</name>
    </ligand>
</feature>
<dbReference type="FunFam" id="3.30.460.30:FF:000001">
    <property type="entry name" value="Glutamyl-tRNA reductase"/>
    <property type="match status" value="1"/>
</dbReference>
<evidence type="ECO:0000313" key="18">
    <source>
        <dbReference type="EMBL" id="CAA9284802.1"/>
    </source>
</evidence>
<dbReference type="InterPro" id="IPR015895">
    <property type="entry name" value="4pyrrol_synth_GluRdtase_N"/>
</dbReference>
<reference evidence="18" key="1">
    <citation type="submission" date="2020-02" db="EMBL/GenBank/DDBJ databases">
        <authorList>
            <person name="Meier V. D."/>
        </authorList>
    </citation>
    <scope>NUCLEOTIDE SEQUENCE</scope>
    <source>
        <strain evidence="18">AVDCRST_MAG63</strain>
    </source>
</reference>
<dbReference type="UniPathway" id="UPA00251">
    <property type="reaction ID" value="UER00316"/>
</dbReference>
<dbReference type="Pfam" id="PF00745">
    <property type="entry name" value="GlutR_dimer"/>
    <property type="match status" value="1"/>
</dbReference>
<dbReference type="PANTHER" id="PTHR43013">
    <property type="entry name" value="GLUTAMYL-TRNA REDUCTASE"/>
    <property type="match status" value="1"/>
</dbReference>
<comment type="similarity">
    <text evidence="2 9 14">Belongs to the glutamyl-tRNA reductase family.</text>
</comment>
<evidence type="ECO:0000256" key="4">
    <source>
        <dbReference type="ARBA" id="ARBA00022857"/>
    </source>
</evidence>
<dbReference type="Gene3D" id="3.40.50.720">
    <property type="entry name" value="NAD(P)-binding Rossmann-like Domain"/>
    <property type="match status" value="1"/>
</dbReference>
<dbReference type="NCBIfam" id="TIGR01035">
    <property type="entry name" value="hemA"/>
    <property type="match status" value="1"/>
</dbReference>
<feature type="domain" description="Glutamyl-tRNA reductase N-terminal" evidence="17">
    <location>
        <begin position="6"/>
        <end position="157"/>
    </location>
</feature>
<dbReference type="InterPro" id="IPR006151">
    <property type="entry name" value="Shikm_DH/Glu-tRNA_Rdtase"/>
</dbReference>
<dbReference type="AlphaFoldDB" id="A0A6J4JQD2"/>
<dbReference type="InterPro" id="IPR036453">
    <property type="entry name" value="GluRdtase_dimer_dom_sf"/>
</dbReference>
<dbReference type="Pfam" id="PF05201">
    <property type="entry name" value="GlutR_N"/>
    <property type="match status" value="1"/>
</dbReference>
<comment type="pathway">
    <text evidence="1 9 14">Porphyrin-containing compound metabolism; protoporphyrin-IX biosynthesis; 5-aminolevulinate from L-glutamyl-tRNA(Glu): step 1/2.</text>
</comment>
<comment type="catalytic activity">
    <reaction evidence="7 9 14">
        <text>(S)-4-amino-5-oxopentanoate + tRNA(Glu) + NADP(+) = L-glutamyl-tRNA(Glu) + NADPH + H(+)</text>
        <dbReference type="Rhea" id="RHEA:12344"/>
        <dbReference type="Rhea" id="RHEA-COMP:9663"/>
        <dbReference type="Rhea" id="RHEA-COMP:9680"/>
        <dbReference type="ChEBI" id="CHEBI:15378"/>
        <dbReference type="ChEBI" id="CHEBI:57501"/>
        <dbReference type="ChEBI" id="CHEBI:57783"/>
        <dbReference type="ChEBI" id="CHEBI:58349"/>
        <dbReference type="ChEBI" id="CHEBI:78442"/>
        <dbReference type="ChEBI" id="CHEBI:78520"/>
        <dbReference type="EC" id="1.2.1.70"/>
    </reaction>
</comment>
<keyword evidence="5 9" id="KW-0560">Oxidoreductase</keyword>
<protein>
    <recommendedName>
        <fullName evidence="8 9">Glutamyl-tRNA reductase</fullName>
        <shortName evidence="9">GluTR</shortName>
        <ecNumber evidence="3 9">1.2.1.70</ecNumber>
    </recommendedName>
</protein>
<dbReference type="CDD" id="cd05213">
    <property type="entry name" value="NAD_bind_Glutamyl_tRNA_reduct"/>
    <property type="match status" value="1"/>
</dbReference>
<dbReference type="GO" id="GO:0008883">
    <property type="term" value="F:glutamyl-tRNA reductase activity"/>
    <property type="evidence" value="ECO:0007669"/>
    <property type="project" value="UniProtKB-UniRule"/>
</dbReference>
<dbReference type="PROSITE" id="PS00747">
    <property type="entry name" value="GLUTR"/>
    <property type="match status" value="1"/>
</dbReference>
<dbReference type="GO" id="GO:0019353">
    <property type="term" value="P:protoporphyrinogen IX biosynthetic process from glutamate"/>
    <property type="evidence" value="ECO:0007669"/>
    <property type="project" value="TreeGrafter"/>
</dbReference>
<evidence type="ECO:0000256" key="11">
    <source>
        <dbReference type="PIRSR" id="PIRSR000445-2"/>
    </source>
</evidence>
<sequence>MPLVMIGLSHQSAPVEVRERLAFTVGGALGDALGRIKAGLPPNGECVLLSTCNRTELYVATSAREPDGDAALLLAGARGLPAGEFAPYLHELRGHRAVEHLFRVAAGLDSMILGEPDIVRQVKAAYTEASDVGATGPTLNPLFHRALFVAKRARTETALGRGAFSVGHAAAEMAQSIFGSLSGRSVLLLGAGKMSEATARHLAASGARSVLVANRTFDRAARLAEALNGRAVHYDEFPAQLERADIVIASTAAPHTVVHRPMVESVLHARRHRPLFLIDIAVPRDIDADVGDLPDVFLYNIDDLRAVVDADQAERRQEALRAEALVREEAVAFWGRLRSQETATPLVTSVRAKMDTIRDSEMARLRQRLAHLPPEDWEAIERFSASLVNKIAHAPTRKIKDFAADERSDEKMETVRELFELDGAAAARAGEEPPP</sequence>
<dbReference type="EMBL" id="CADCTO010000520">
    <property type="protein sequence ID" value="CAA9284802.1"/>
    <property type="molecule type" value="Genomic_DNA"/>
</dbReference>
<evidence type="ECO:0000256" key="7">
    <source>
        <dbReference type="ARBA" id="ARBA00047464"/>
    </source>
</evidence>
<dbReference type="SUPFAM" id="SSF51735">
    <property type="entry name" value="NAD(P)-binding Rossmann-fold domains"/>
    <property type="match status" value="1"/>
</dbReference>
<dbReference type="Gene3D" id="3.30.460.30">
    <property type="entry name" value="Glutamyl-tRNA reductase, N-terminal domain"/>
    <property type="match status" value="1"/>
</dbReference>
<comment type="subunit">
    <text evidence="9">Homodimer.</text>
</comment>
<comment type="domain">
    <text evidence="9">Possesses an unusual extended V-shaped dimeric structure with each monomer consisting of three distinct domains arranged along a curved 'spinal' alpha-helix. The N-terminal catalytic domain specifically recognizes the glutamate moiety of the substrate. The second domain is the NADPH-binding domain, and the third C-terminal domain is responsible for dimerization.</text>
</comment>
<feature type="binding site" evidence="9 11">
    <location>
        <position position="110"/>
    </location>
    <ligand>
        <name>substrate</name>
    </ligand>
</feature>
<evidence type="ECO:0000256" key="12">
    <source>
        <dbReference type="PIRSR" id="PIRSR000445-3"/>
    </source>
</evidence>
<dbReference type="InterPro" id="IPR036291">
    <property type="entry name" value="NAD(P)-bd_dom_sf"/>
</dbReference>
<comment type="miscellaneous">
    <text evidence="9">During catalysis, the active site Cys acts as a nucleophile attacking the alpha-carbonyl group of tRNA-bound glutamate with the formation of a thioester intermediate between enzyme and glutamate, and the concomitant release of tRNA(Glu). The thioester intermediate is finally reduced by direct hydride transfer from NADPH, to form the product GSA.</text>
</comment>
<evidence type="ECO:0000256" key="1">
    <source>
        <dbReference type="ARBA" id="ARBA00005059"/>
    </source>
</evidence>
<comment type="function">
    <text evidence="9">Catalyzes the NADPH-dependent reduction of glutamyl-tRNA(Glu) to glutamate 1-semialdehyde (GSA).</text>
</comment>
<dbReference type="InterPro" id="IPR015896">
    <property type="entry name" value="4pyrrol_synth_GluRdtase_dimer"/>
</dbReference>